<organism evidence="1 2">
    <name type="scientific">candidate division KD3-62 bacterium DG_56</name>
    <dbReference type="NCBI Taxonomy" id="1704032"/>
    <lineage>
        <taxon>Bacteria</taxon>
        <taxon>candidate division KD3-62</taxon>
    </lineage>
</organism>
<dbReference type="EMBL" id="LIZY01000077">
    <property type="protein sequence ID" value="KPJ63589.1"/>
    <property type="molecule type" value="Genomic_DNA"/>
</dbReference>
<reference evidence="1 2" key="1">
    <citation type="journal article" date="2015" name="Microbiome">
        <title>Genomic resolution of linkages in carbon, nitrogen, and sulfur cycling among widespread estuary sediment bacteria.</title>
        <authorList>
            <person name="Baker B.J."/>
            <person name="Lazar C.S."/>
            <person name="Teske A.P."/>
            <person name="Dick G.J."/>
        </authorList>
    </citation>
    <scope>NUCLEOTIDE SEQUENCE [LARGE SCALE GENOMIC DNA]</scope>
    <source>
        <strain evidence="1">DG_56</strain>
    </source>
</reference>
<evidence type="ECO:0000313" key="2">
    <source>
        <dbReference type="Proteomes" id="UP000052020"/>
    </source>
</evidence>
<evidence type="ECO:0008006" key="3">
    <source>
        <dbReference type="Google" id="ProtNLM"/>
    </source>
</evidence>
<dbReference type="Gene3D" id="3.20.20.80">
    <property type="entry name" value="Glycosidases"/>
    <property type="match status" value="1"/>
</dbReference>
<protein>
    <recommendedName>
        <fullName evidence="3">Glycoside hydrolase family 42 N-terminal domain-containing protein</fullName>
    </recommendedName>
</protein>
<dbReference type="SUPFAM" id="SSF51445">
    <property type="entry name" value="(Trans)glycosidases"/>
    <property type="match status" value="1"/>
</dbReference>
<accession>A0A0S7XM85</accession>
<gene>
    <name evidence="1" type="ORF">AMK68_03625</name>
</gene>
<proteinExistence type="predicted"/>
<dbReference type="Proteomes" id="UP000052020">
    <property type="component" value="Unassembled WGS sequence"/>
</dbReference>
<evidence type="ECO:0000313" key="1">
    <source>
        <dbReference type="EMBL" id="KPJ63589.1"/>
    </source>
</evidence>
<sequence length="647" mass="73566">MTGMTDDQIADARAAGYDTVMLKIHPPLVGNAREIDFTSMDERVDRVTARGLNVILAVLGWVGLGEGRFWDTDENGDKIPNRLDPFWPEAMDQIEWYFASVIDHYKADPRVVAFAPTWGIYGEAGFTSFAAGRSEHALARFNQWRHKQGLAQLDALPTRRVGPNTEFNRFIRFRYLYLEQQFDAMIRRLKQRAGATPVGMWQELYPVAGYLWNMVEVPGADFALYESCFPYQTNHHPERSLAETMGFRYRCNSADQYRDYYLPLLARKRGEGGRFMGCQLSNDYAVKNYGWTEEKADRVQFDRWEDEFGPHLKRLLDEPLESPKRDVLLVFPTYAAAALSDHASHACDAFLIDVLLRMYGCQMVRYGSPRLDKLSVAEMNRFRLIVIPDTAYLMRETYERLRRTKATVLITGCFARSLDGELVPFGQQREVDAATLQYFERPAGEVSVAAEHALTRDLADVPRGRPVRLAVDEAFGYKAAPKDVRILLRCGGDPLLSTRDGGRMVFIHGHVFAALCHNPDRKAPTLSGSADASANEVDMWGPYDSSHPQNAFGYLLMKNLLDHAGVDYRVREPQHRTFCTYLGDHLEQASISANIVYNNTDRAQTLMVRTPFRPMGYASNRVAGHYETRVGVAPFSYVALQPRRDVR</sequence>
<dbReference type="AlphaFoldDB" id="A0A0S7XM85"/>
<dbReference type="InterPro" id="IPR017853">
    <property type="entry name" value="GH"/>
</dbReference>
<comment type="caution">
    <text evidence="1">The sequence shown here is derived from an EMBL/GenBank/DDBJ whole genome shotgun (WGS) entry which is preliminary data.</text>
</comment>
<name>A0A0S7XM85_9BACT</name>